<feature type="compositionally biased region" description="Polar residues" evidence="1">
    <location>
        <begin position="118"/>
        <end position="130"/>
    </location>
</feature>
<reference evidence="2 3" key="1">
    <citation type="journal article" date="2019" name="Nat. Ecol. Evol.">
        <title>Megaphylogeny resolves global patterns of mushroom evolution.</title>
        <authorList>
            <person name="Varga T."/>
            <person name="Krizsan K."/>
            <person name="Foldi C."/>
            <person name="Dima B."/>
            <person name="Sanchez-Garcia M."/>
            <person name="Sanchez-Ramirez S."/>
            <person name="Szollosi G.J."/>
            <person name="Szarkandi J.G."/>
            <person name="Papp V."/>
            <person name="Albert L."/>
            <person name="Andreopoulos W."/>
            <person name="Angelini C."/>
            <person name="Antonin V."/>
            <person name="Barry K.W."/>
            <person name="Bougher N.L."/>
            <person name="Buchanan P."/>
            <person name="Buyck B."/>
            <person name="Bense V."/>
            <person name="Catcheside P."/>
            <person name="Chovatia M."/>
            <person name="Cooper J."/>
            <person name="Damon W."/>
            <person name="Desjardin D."/>
            <person name="Finy P."/>
            <person name="Geml J."/>
            <person name="Haridas S."/>
            <person name="Hughes K."/>
            <person name="Justo A."/>
            <person name="Karasinski D."/>
            <person name="Kautmanova I."/>
            <person name="Kiss B."/>
            <person name="Kocsube S."/>
            <person name="Kotiranta H."/>
            <person name="LaButti K.M."/>
            <person name="Lechner B.E."/>
            <person name="Liimatainen K."/>
            <person name="Lipzen A."/>
            <person name="Lukacs Z."/>
            <person name="Mihaltcheva S."/>
            <person name="Morgado L.N."/>
            <person name="Niskanen T."/>
            <person name="Noordeloos M.E."/>
            <person name="Ohm R.A."/>
            <person name="Ortiz-Santana B."/>
            <person name="Ovrebo C."/>
            <person name="Racz N."/>
            <person name="Riley R."/>
            <person name="Savchenko A."/>
            <person name="Shiryaev A."/>
            <person name="Soop K."/>
            <person name="Spirin V."/>
            <person name="Szebenyi C."/>
            <person name="Tomsovsky M."/>
            <person name="Tulloss R.E."/>
            <person name="Uehling J."/>
            <person name="Grigoriev I.V."/>
            <person name="Vagvolgyi C."/>
            <person name="Papp T."/>
            <person name="Martin F.M."/>
            <person name="Miettinen O."/>
            <person name="Hibbett D.S."/>
            <person name="Nagy L.G."/>
        </authorList>
    </citation>
    <scope>NUCLEOTIDE SEQUENCE [LARGE SCALE GENOMIC DNA]</scope>
    <source>
        <strain evidence="2 3">CBS 962.96</strain>
    </source>
</reference>
<dbReference type="EMBL" id="ML179270">
    <property type="protein sequence ID" value="THU92700.1"/>
    <property type="molecule type" value="Genomic_DNA"/>
</dbReference>
<dbReference type="AlphaFoldDB" id="A0A4S8LTQ7"/>
<evidence type="ECO:0000313" key="3">
    <source>
        <dbReference type="Proteomes" id="UP000297245"/>
    </source>
</evidence>
<name>A0A4S8LTQ7_DENBC</name>
<feature type="compositionally biased region" description="Low complexity" evidence="1">
    <location>
        <begin position="159"/>
        <end position="174"/>
    </location>
</feature>
<feature type="region of interest" description="Disordered" evidence="1">
    <location>
        <begin position="118"/>
        <end position="178"/>
    </location>
</feature>
<accession>A0A4S8LTQ7</accession>
<protein>
    <submittedName>
        <fullName evidence="2">Uncharacterized protein</fullName>
    </submittedName>
</protein>
<gene>
    <name evidence="2" type="ORF">K435DRAFT_800258</name>
</gene>
<organism evidence="2 3">
    <name type="scientific">Dendrothele bispora (strain CBS 962.96)</name>
    <dbReference type="NCBI Taxonomy" id="1314807"/>
    <lineage>
        <taxon>Eukaryota</taxon>
        <taxon>Fungi</taxon>
        <taxon>Dikarya</taxon>
        <taxon>Basidiomycota</taxon>
        <taxon>Agaricomycotina</taxon>
        <taxon>Agaricomycetes</taxon>
        <taxon>Agaricomycetidae</taxon>
        <taxon>Agaricales</taxon>
        <taxon>Agaricales incertae sedis</taxon>
        <taxon>Dendrothele</taxon>
    </lineage>
</organism>
<evidence type="ECO:0000313" key="2">
    <source>
        <dbReference type="EMBL" id="THU92700.1"/>
    </source>
</evidence>
<sequence length="251" mass="27218">MSLLTIRDIPVTRFHCDFRLTNTVLSSDFALEHNLQHTGSISLTIKVNPSRAVMFTVDALISQYCPPGSQLILGCDVQIACTKASEPGLPDTLQRLSRELLHPQPVALPLSYSFGPSPTQLPAQSATATRENPGVAENQLSHRKNDGPRAPLYFDHSRTSQPSTSTVPNTTPSTPDGPNLLHDTLTGAFFHGSRCTPFSDDLSAMRQCANNHGINWRGTLQTADLRNAILHHIFTGACLMGNSEACQDSSS</sequence>
<evidence type="ECO:0000256" key="1">
    <source>
        <dbReference type="SAM" id="MobiDB-lite"/>
    </source>
</evidence>
<dbReference type="Proteomes" id="UP000297245">
    <property type="component" value="Unassembled WGS sequence"/>
</dbReference>
<proteinExistence type="predicted"/>
<keyword evidence="3" id="KW-1185">Reference proteome</keyword>